<dbReference type="AlphaFoldDB" id="A0A655Z932"/>
<dbReference type="EMBL" id="CWQY01000015">
    <property type="protein sequence ID" value="CSC81201.1"/>
    <property type="molecule type" value="Genomic_DNA"/>
</dbReference>
<organism evidence="1 2">
    <name type="scientific">Vibrio cholerae</name>
    <dbReference type="NCBI Taxonomy" id="666"/>
    <lineage>
        <taxon>Bacteria</taxon>
        <taxon>Pseudomonadati</taxon>
        <taxon>Pseudomonadota</taxon>
        <taxon>Gammaproteobacteria</taxon>
        <taxon>Vibrionales</taxon>
        <taxon>Vibrionaceae</taxon>
        <taxon>Vibrio</taxon>
    </lineage>
</organism>
<protein>
    <submittedName>
        <fullName evidence="1">Uncharacterized protein</fullName>
    </submittedName>
</protein>
<proteinExistence type="predicted"/>
<name>A0A655Z932_VIBCL</name>
<sequence>MINGAFGFGFVGAINQDIARQPIKLTKQWHPRETFLTDGDHFGRYRLGNGKQIPVILVVSNINVLTTLIDIGRSPVFKLNAEHFRHRRKLLTKGINMLRVTWTEQTVTAAKHKHIDSEHCHCQDSQ</sequence>
<gene>
    <name evidence="1" type="ORF">ERS013200_02331</name>
</gene>
<accession>A0A655Z932</accession>
<dbReference type="Proteomes" id="UP000041770">
    <property type="component" value="Unassembled WGS sequence"/>
</dbReference>
<reference evidence="1 2" key="1">
    <citation type="submission" date="2015-07" db="EMBL/GenBank/DDBJ databases">
        <authorList>
            <consortium name="Pathogen Informatics"/>
        </authorList>
    </citation>
    <scope>NUCLEOTIDE SEQUENCE [LARGE SCALE GENOMIC DNA]</scope>
    <source>
        <strain evidence="1 2">A316</strain>
    </source>
</reference>
<evidence type="ECO:0000313" key="1">
    <source>
        <dbReference type="EMBL" id="CSC81201.1"/>
    </source>
</evidence>
<evidence type="ECO:0000313" key="2">
    <source>
        <dbReference type="Proteomes" id="UP000041770"/>
    </source>
</evidence>